<dbReference type="PANTHER" id="PTHR48100:SF1">
    <property type="entry name" value="HISTIDINE PHOSPHATASE FAMILY PROTEIN-RELATED"/>
    <property type="match status" value="1"/>
</dbReference>
<protein>
    <submittedName>
        <fullName evidence="1">Alpha-ribazole-5'-phosphate phosphatase</fullName>
        <ecNumber evidence="1">3.1.3.73</ecNumber>
    </submittedName>
</protein>
<dbReference type="GO" id="GO:0043755">
    <property type="term" value="F:alpha-ribazole phosphatase activity"/>
    <property type="evidence" value="ECO:0007669"/>
    <property type="project" value="UniProtKB-EC"/>
</dbReference>
<dbReference type="GO" id="GO:0005737">
    <property type="term" value="C:cytoplasm"/>
    <property type="evidence" value="ECO:0007669"/>
    <property type="project" value="TreeGrafter"/>
</dbReference>
<dbReference type="Gene3D" id="3.40.50.1240">
    <property type="entry name" value="Phosphoglycerate mutase-like"/>
    <property type="match status" value="1"/>
</dbReference>
<dbReference type="InterPro" id="IPR029033">
    <property type="entry name" value="His_PPase_superfam"/>
</dbReference>
<dbReference type="Pfam" id="PF00300">
    <property type="entry name" value="His_Phos_1"/>
    <property type="match status" value="1"/>
</dbReference>
<proteinExistence type="predicted"/>
<dbReference type="SUPFAM" id="SSF53254">
    <property type="entry name" value="Phosphoglycerate mutase-like"/>
    <property type="match status" value="1"/>
</dbReference>
<accession>A0A3B0ZVX8</accession>
<dbReference type="EMBL" id="UOFR01000012">
    <property type="protein sequence ID" value="VAW91517.1"/>
    <property type="molecule type" value="Genomic_DNA"/>
</dbReference>
<name>A0A3B0ZVX8_9ZZZZ</name>
<dbReference type="GO" id="GO:0009236">
    <property type="term" value="P:cobalamin biosynthetic process"/>
    <property type="evidence" value="ECO:0007669"/>
    <property type="project" value="InterPro"/>
</dbReference>
<reference evidence="1" key="1">
    <citation type="submission" date="2018-06" db="EMBL/GenBank/DDBJ databases">
        <authorList>
            <person name="Zhirakovskaya E."/>
        </authorList>
    </citation>
    <scope>NUCLEOTIDE SEQUENCE</scope>
</reference>
<dbReference type="NCBIfam" id="TIGR03162">
    <property type="entry name" value="ribazole_cobC"/>
    <property type="match status" value="1"/>
</dbReference>
<dbReference type="SMART" id="SM00855">
    <property type="entry name" value="PGAM"/>
    <property type="match status" value="1"/>
</dbReference>
<dbReference type="CDD" id="cd07067">
    <property type="entry name" value="HP_PGM_like"/>
    <property type="match status" value="1"/>
</dbReference>
<keyword evidence="1" id="KW-0378">Hydrolase</keyword>
<dbReference type="EC" id="3.1.3.73" evidence="1"/>
<dbReference type="PIRSF" id="PIRSF000709">
    <property type="entry name" value="6PFK_2-Ptase"/>
    <property type="match status" value="1"/>
</dbReference>
<dbReference type="AlphaFoldDB" id="A0A3B0ZVX8"/>
<dbReference type="InterPro" id="IPR017578">
    <property type="entry name" value="Ribazole_CobC"/>
</dbReference>
<gene>
    <name evidence="1" type="ORF">MNBD_GAMMA21-1068</name>
</gene>
<sequence>MITTIDLIRHGEPVGGRKYRGQQDDPLSDKGWQQMRDAVADHCPWDIVITSPLSRCAEFANELSERHQRVLKFEPHFKEIGFGDWEGKTAEDIQAETPGALESFWRDPVKHRPPAAESLIDFQQRIESAWTKLLDQHKGQNVLVVCHAGVIRMSMQYILGMPIEHVFRINVANASITRLQIDHGSAKNYPQLIFHHGRL</sequence>
<organism evidence="1">
    <name type="scientific">hydrothermal vent metagenome</name>
    <dbReference type="NCBI Taxonomy" id="652676"/>
    <lineage>
        <taxon>unclassified sequences</taxon>
        <taxon>metagenomes</taxon>
        <taxon>ecological metagenomes</taxon>
    </lineage>
</organism>
<dbReference type="PANTHER" id="PTHR48100">
    <property type="entry name" value="BROAD-SPECIFICITY PHOSPHATASE YOR283W-RELATED"/>
    <property type="match status" value="1"/>
</dbReference>
<dbReference type="InterPro" id="IPR050275">
    <property type="entry name" value="PGM_Phosphatase"/>
</dbReference>
<dbReference type="InterPro" id="IPR013078">
    <property type="entry name" value="His_Pase_superF_clade-1"/>
</dbReference>
<evidence type="ECO:0000313" key="1">
    <source>
        <dbReference type="EMBL" id="VAW91517.1"/>
    </source>
</evidence>